<dbReference type="EC" id="2.4.1.-" evidence="15"/>
<gene>
    <name evidence="17" type="primary">GALNT1</name>
    <name evidence="17" type="ORF">BLAG_LOCUS15852</name>
</gene>
<dbReference type="InterPro" id="IPR029044">
    <property type="entry name" value="Nucleotide-diphossugar_trans"/>
</dbReference>
<comment type="pathway">
    <text evidence="3 15">Protein modification; protein glycosylation.</text>
</comment>
<keyword evidence="11" id="KW-0472">Membrane</keyword>
<evidence type="ECO:0000259" key="16">
    <source>
        <dbReference type="SMART" id="SM00458"/>
    </source>
</evidence>
<evidence type="ECO:0000256" key="11">
    <source>
        <dbReference type="ARBA" id="ARBA00023136"/>
    </source>
</evidence>
<evidence type="ECO:0000256" key="4">
    <source>
        <dbReference type="ARBA" id="ARBA00005680"/>
    </source>
</evidence>
<keyword evidence="15" id="KW-0808">Transferase</keyword>
<dbReference type="GO" id="GO:0030246">
    <property type="term" value="F:carbohydrate binding"/>
    <property type="evidence" value="ECO:0007669"/>
    <property type="project" value="UniProtKB-KW"/>
</dbReference>
<dbReference type="InterPro" id="IPR000772">
    <property type="entry name" value="Ricin_B_lectin"/>
</dbReference>
<dbReference type="InterPro" id="IPR001173">
    <property type="entry name" value="Glyco_trans_2-like"/>
</dbReference>
<keyword evidence="12 15" id="KW-1015">Disulfide bond</keyword>
<dbReference type="PANTHER" id="PTHR11675:SF43">
    <property type="entry name" value="POLYPEPTIDE N-ACETYLGALACTOSAMINYLTRANSFERASE 1"/>
    <property type="match status" value="1"/>
</dbReference>
<comment type="subcellular location">
    <subcellularLocation>
        <location evidence="2 15">Golgi apparatus membrane</location>
        <topology evidence="2 15">Single-pass type II membrane protein</topology>
    </subcellularLocation>
</comment>
<evidence type="ECO:0000256" key="6">
    <source>
        <dbReference type="ARBA" id="ARBA00022692"/>
    </source>
</evidence>
<evidence type="ECO:0000256" key="2">
    <source>
        <dbReference type="ARBA" id="ARBA00004323"/>
    </source>
</evidence>
<evidence type="ECO:0000256" key="8">
    <source>
        <dbReference type="ARBA" id="ARBA00022968"/>
    </source>
</evidence>
<dbReference type="Gene3D" id="3.90.550.10">
    <property type="entry name" value="Spore Coat Polysaccharide Biosynthesis Protein SpsA, Chain A"/>
    <property type="match status" value="1"/>
</dbReference>
<dbReference type="PROSITE" id="PS50231">
    <property type="entry name" value="RICIN_B_LECTIN"/>
    <property type="match status" value="1"/>
</dbReference>
<keyword evidence="15" id="KW-0328">Glycosyltransferase</keyword>
<dbReference type="Pfam" id="PF00652">
    <property type="entry name" value="Ricin_B_lectin"/>
    <property type="match status" value="1"/>
</dbReference>
<evidence type="ECO:0000256" key="9">
    <source>
        <dbReference type="ARBA" id="ARBA00022989"/>
    </source>
</evidence>
<keyword evidence="13" id="KW-0325">Glycoprotein</keyword>
<evidence type="ECO:0000256" key="10">
    <source>
        <dbReference type="ARBA" id="ARBA00023034"/>
    </source>
</evidence>
<evidence type="ECO:0000256" key="13">
    <source>
        <dbReference type="ARBA" id="ARBA00023180"/>
    </source>
</evidence>
<dbReference type="OrthoDB" id="9924649at2759"/>
<dbReference type="GO" id="GO:0004653">
    <property type="term" value="F:polypeptide N-acetylgalactosaminyltransferase activity"/>
    <property type="evidence" value="ECO:0007669"/>
    <property type="project" value="TreeGrafter"/>
</dbReference>
<dbReference type="InterPro" id="IPR045885">
    <property type="entry name" value="GalNAc-T"/>
</dbReference>
<keyword evidence="10 15" id="KW-0333">Golgi apparatus</keyword>
<dbReference type="AlphaFoldDB" id="A0A8K0EL52"/>
<protein>
    <recommendedName>
        <fullName evidence="5 15">Polypeptide N-acetylgalactosaminyltransferase</fullName>
        <ecNumber evidence="15">2.4.1.-</ecNumber>
    </recommendedName>
    <alternativeName>
        <fullName evidence="15">Protein-UDP acetylgalactosaminyltransferase</fullName>
    </alternativeName>
</protein>
<dbReference type="PANTHER" id="PTHR11675">
    <property type="entry name" value="N-ACETYLGALACTOSAMINYLTRANSFERASE"/>
    <property type="match status" value="1"/>
</dbReference>
<accession>A0A8K0EL52</accession>
<evidence type="ECO:0000256" key="1">
    <source>
        <dbReference type="ARBA" id="ARBA00001936"/>
    </source>
</evidence>
<evidence type="ECO:0000256" key="3">
    <source>
        <dbReference type="ARBA" id="ARBA00004922"/>
    </source>
</evidence>
<organism evidence="17 18">
    <name type="scientific">Branchiostoma lanceolatum</name>
    <name type="common">Common lancelet</name>
    <name type="synonym">Amphioxus lanceolatum</name>
    <dbReference type="NCBI Taxonomy" id="7740"/>
    <lineage>
        <taxon>Eukaryota</taxon>
        <taxon>Metazoa</taxon>
        <taxon>Chordata</taxon>
        <taxon>Cephalochordata</taxon>
        <taxon>Leptocardii</taxon>
        <taxon>Amphioxiformes</taxon>
        <taxon>Branchiostomatidae</taxon>
        <taxon>Branchiostoma</taxon>
    </lineage>
</organism>
<keyword evidence="7 15" id="KW-0430">Lectin</keyword>
<dbReference type="SUPFAM" id="SSF53448">
    <property type="entry name" value="Nucleotide-diphospho-sugar transferases"/>
    <property type="match status" value="1"/>
</dbReference>
<comment type="similarity">
    <text evidence="4 15">Belongs to the glycosyltransferase 2 family. GalNAc-T subfamily.</text>
</comment>
<dbReference type="Gene3D" id="2.80.10.50">
    <property type="match status" value="1"/>
</dbReference>
<evidence type="ECO:0000256" key="15">
    <source>
        <dbReference type="RuleBase" id="RU361242"/>
    </source>
</evidence>
<keyword evidence="18" id="KW-1185">Reference proteome</keyword>
<feature type="domain" description="Ricin B lectin" evidence="16">
    <location>
        <begin position="553"/>
        <end position="682"/>
    </location>
</feature>
<dbReference type="CDD" id="cd02510">
    <property type="entry name" value="pp-GalNAc-T"/>
    <property type="match status" value="1"/>
</dbReference>
<evidence type="ECO:0000313" key="17">
    <source>
        <dbReference type="EMBL" id="CAH1258200.1"/>
    </source>
</evidence>
<keyword evidence="8" id="KW-0735">Signal-anchor</keyword>
<proteinExistence type="inferred from homology"/>
<dbReference type="UniPathway" id="UPA00378"/>
<dbReference type="InterPro" id="IPR035992">
    <property type="entry name" value="Ricin_B-like_lectins"/>
</dbReference>
<dbReference type="EMBL" id="OV696688">
    <property type="protein sequence ID" value="CAH1258200.1"/>
    <property type="molecule type" value="Genomic_DNA"/>
</dbReference>
<name>A0A8K0EL52_BRALA</name>
<dbReference type="SUPFAM" id="SSF50370">
    <property type="entry name" value="Ricin B-like lectins"/>
    <property type="match status" value="1"/>
</dbReference>
<dbReference type="Pfam" id="PF00535">
    <property type="entry name" value="Glycos_transf_2"/>
    <property type="match status" value="1"/>
</dbReference>
<comment type="cofactor">
    <cofactor evidence="1 15">
        <name>Mn(2+)</name>
        <dbReference type="ChEBI" id="CHEBI:29035"/>
    </cofactor>
</comment>
<sequence length="687" mass="78067">MRVSGRIRILAALFAVLGLYALLELGILGFRCPQSEQQGSGGSHKIIPENTEHKDNSITVHLTSATNKPSTGFRRLRLREQDEARTTPQSDVNVLSLALKEMLSKVSRLEDLAREDRNRSEALIARQDSFLRDIEAEMKKETFSRRLKQEAADDDMFQLDRRAPPRVLTVPVGPGENGKATYIHGRDTRQAAEQLHNLYGYSVLVSDVISLDRKIPDQRHKLCLQEEYPDDLPQASVVMIFYNEALSVVLRSLHSIVSQSPPHLIGEIILVDDCSDKPDLMFPLEAHISTNSKLRNKVKVLRNPKREGLIRSRLKGVQQAQGPAVVFLDSHIECTPGWLEPLLARIRKNNSTVACPVIDHIDTKTFAYEQLRFLAGGFTWDLNFMWIYVNKEEMARRKSPIDPVRCPVMAGGLFAIYKDYFQHIGAYDPAMEIYGGENVEMSFRVWQCGGRVETVPCSRVGHIERTDKPYLYVRSNDTKDINIEVNKARVAEVWMDQYKRYLYARQPNLKNISHGDISERQALRKRLGCNSFQWYLENVYPDRLEHTVENGFFRAWGELRNVHTGLCLDFMDGRGVGLWDCHGQGGQQFFALRRPEKGKAIQTIGTGDMQCMGTEGTARLEVSIIKYCHNGLHESWYHNGKGGILLNTETGLCLDVGRNATSGTRAFVNNCTRTASQQWTFTEYFTP</sequence>
<evidence type="ECO:0000256" key="12">
    <source>
        <dbReference type="ARBA" id="ARBA00023157"/>
    </source>
</evidence>
<evidence type="ECO:0000256" key="7">
    <source>
        <dbReference type="ARBA" id="ARBA00022734"/>
    </source>
</evidence>
<dbReference type="Proteomes" id="UP000838412">
    <property type="component" value="Chromosome 3"/>
</dbReference>
<evidence type="ECO:0000256" key="5">
    <source>
        <dbReference type="ARBA" id="ARBA00012644"/>
    </source>
</evidence>
<keyword evidence="9" id="KW-1133">Transmembrane helix</keyword>
<evidence type="ECO:0000313" key="18">
    <source>
        <dbReference type="Proteomes" id="UP000838412"/>
    </source>
</evidence>
<evidence type="ECO:0000256" key="14">
    <source>
        <dbReference type="ARBA" id="ARBA00023211"/>
    </source>
</evidence>
<reference evidence="17" key="1">
    <citation type="submission" date="2022-01" db="EMBL/GenBank/DDBJ databases">
        <authorList>
            <person name="Braso-Vives M."/>
        </authorList>
    </citation>
    <scope>NUCLEOTIDE SEQUENCE</scope>
</reference>
<dbReference type="FunFam" id="3.90.550.10:FF:000053">
    <property type="entry name" value="Polypeptide N-acetylgalactosaminyltransferase"/>
    <property type="match status" value="1"/>
</dbReference>
<keyword evidence="14 15" id="KW-0464">Manganese</keyword>
<keyword evidence="6" id="KW-0812">Transmembrane</keyword>
<dbReference type="GO" id="GO:0000139">
    <property type="term" value="C:Golgi membrane"/>
    <property type="evidence" value="ECO:0007669"/>
    <property type="project" value="UniProtKB-SubCell"/>
</dbReference>
<dbReference type="GO" id="GO:0006493">
    <property type="term" value="P:protein O-linked glycosylation"/>
    <property type="evidence" value="ECO:0007669"/>
    <property type="project" value="TreeGrafter"/>
</dbReference>
<dbReference type="SMART" id="SM00458">
    <property type="entry name" value="RICIN"/>
    <property type="match status" value="1"/>
</dbReference>